<proteinExistence type="predicted"/>
<keyword evidence="2" id="KW-1185">Reference proteome</keyword>
<dbReference type="Proteomes" id="UP000254978">
    <property type="component" value="Unassembled WGS sequence"/>
</dbReference>
<dbReference type="AlphaFoldDB" id="A0A378TPW4"/>
<sequence length="114" mass="11841">MVMRRISGTVVMPPDAPVTTAAMVLELRDTSWADAQAPQIAVASFPDTAVSPGRRQHFAMQAPETSSHQQLSLQCQISLAGSQQLGAGDLVSVESIPVASAGDVTGLTVRVVAV</sequence>
<protein>
    <submittedName>
        <fullName evidence="1">Uncharacterized protein</fullName>
    </submittedName>
</protein>
<name>A0A378TPW4_9MYCO</name>
<dbReference type="RefSeq" id="WP_115280552.1">
    <property type="nucleotide sequence ID" value="NZ_AP022600.1"/>
</dbReference>
<dbReference type="OrthoDB" id="4762881at2"/>
<organism evidence="1 2">
    <name type="scientific">Mycolicibacterium tokaiense</name>
    <dbReference type="NCBI Taxonomy" id="39695"/>
    <lineage>
        <taxon>Bacteria</taxon>
        <taxon>Bacillati</taxon>
        <taxon>Actinomycetota</taxon>
        <taxon>Actinomycetes</taxon>
        <taxon>Mycobacteriales</taxon>
        <taxon>Mycobacteriaceae</taxon>
        <taxon>Mycolicibacterium</taxon>
    </lineage>
</organism>
<dbReference type="EMBL" id="UGQT01000001">
    <property type="protein sequence ID" value="STZ61676.1"/>
    <property type="molecule type" value="Genomic_DNA"/>
</dbReference>
<reference evidence="1 2" key="1">
    <citation type="submission" date="2018-06" db="EMBL/GenBank/DDBJ databases">
        <authorList>
            <consortium name="Pathogen Informatics"/>
            <person name="Doyle S."/>
        </authorList>
    </citation>
    <scope>NUCLEOTIDE SEQUENCE [LARGE SCALE GENOMIC DNA]</scope>
    <source>
        <strain evidence="1 2">NCTC10821</strain>
    </source>
</reference>
<evidence type="ECO:0000313" key="1">
    <source>
        <dbReference type="EMBL" id="STZ61676.1"/>
    </source>
</evidence>
<evidence type="ECO:0000313" key="2">
    <source>
        <dbReference type="Proteomes" id="UP000254978"/>
    </source>
</evidence>
<accession>A0A378TPW4</accession>
<gene>
    <name evidence="1" type="ORF">NCTC10821_05233</name>
</gene>